<reference evidence="3 4" key="1">
    <citation type="submission" date="2017-06" db="EMBL/GenBank/DDBJ databases">
        <authorList>
            <person name="Kim H.J."/>
            <person name="Triplett B.A."/>
        </authorList>
    </citation>
    <scope>NUCLEOTIDE SEQUENCE [LARGE SCALE GENOMIC DNA]</scope>
    <source>
        <strain evidence="3 4">DSM 14713</strain>
    </source>
</reference>
<sequence>MNGSTSSSQARNEPGLTPGEQRILALLEGWEPRLERLEQGQQRLEQGQQRLEQRMDHMEQRMERLEQQVQTLEDKVGVLGRDLQMLTLRVESEAAASKQRDRQLSEDLQTLRVEVAERFNQHNTRLEMLEQAVQRLGEQLTAAIQRAWAPLPTA</sequence>
<gene>
    <name evidence="3" type="ORF">MEBOL_003330</name>
</gene>
<protein>
    <submittedName>
        <fullName evidence="3">Uncharacterized protein</fullName>
    </submittedName>
</protein>
<keyword evidence="1" id="KW-0175">Coiled coil</keyword>
<feature type="coiled-coil region" evidence="1">
    <location>
        <begin position="119"/>
        <end position="146"/>
    </location>
</feature>
<evidence type="ECO:0000256" key="1">
    <source>
        <dbReference type="SAM" id="Coils"/>
    </source>
</evidence>
<accession>A0A250IDM2</accession>
<organism evidence="3 4">
    <name type="scientific">Melittangium boletus DSM 14713</name>
    <dbReference type="NCBI Taxonomy" id="1294270"/>
    <lineage>
        <taxon>Bacteria</taxon>
        <taxon>Pseudomonadati</taxon>
        <taxon>Myxococcota</taxon>
        <taxon>Myxococcia</taxon>
        <taxon>Myxococcales</taxon>
        <taxon>Cystobacterineae</taxon>
        <taxon>Archangiaceae</taxon>
        <taxon>Melittangium</taxon>
    </lineage>
</organism>
<dbReference type="Proteomes" id="UP000217289">
    <property type="component" value="Chromosome"/>
</dbReference>
<dbReference type="EMBL" id="CP022163">
    <property type="protein sequence ID" value="ATB29875.1"/>
    <property type="molecule type" value="Genomic_DNA"/>
</dbReference>
<dbReference type="KEGG" id="mbd:MEBOL_003330"/>
<evidence type="ECO:0000256" key="2">
    <source>
        <dbReference type="SAM" id="MobiDB-lite"/>
    </source>
</evidence>
<dbReference type="AlphaFoldDB" id="A0A250IDM2"/>
<evidence type="ECO:0000313" key="4">
    <source>
        <dbReference type="Proteomes" id="UP000217289"/>
    </source>
</evidence>
<dbReference type="RefSeq" id="WP_095978391.1">
    <property type="nucleotide sequence ID" value="NZ_CP022163.1"/>
</dbReference>
<feature type="compositionally biased region" description="Polar residues" evidence="2">
    <location>
        <begin position="1"/>
        <end position="11"/>
    </location>
</feature>
<feature type="region of interest" description="Disordered" evidence="2">
    <location>
        <begin position="1"/>
        <end position="20"/>
    </location>
</feature>
<dbReference type="OrthoDB" id="5525467at2"/>
<name>A0A250IDM2_9BACT</name>
<dbReference type="Gene3D" id="1.20.5.170">
    <property type="match status" value="1"/>
</dbReference>
<keyword evidence="4" id="KW-1185">Reference proteome</keyword>
<proteinExistence type="predicted"/>
<feature type="coiled-coil region" evidence="1">
    <location>
        <begin position="34"/>
        <end position="82"/>
    </location>
</feature>
<dbReference type="SUPFAM" id="SSF57997">
    <property type="entry name" value="Tropomyosin"/>
    <property type="match status" value="1"/>
</dbReference>
<evidence type="ECO:0000313" key="3">
    <source>
        <dbReference type="EMBL" id="ATB29875.1"/>
    </source>
</evidence>